<dbReference type="EMBL" id="LKAJ02000001">
    <property type="protein sequence ID" value="MCS5711269.1"/>
    <property type="molecule type" value="Genomic_DNA"/>
</dbReference>
<evidence type="ECO:0000313" key="3">
    <source>
        <dbReference type="Proteomes" id="UP000051497"/>
    </source>
</evidence>
<accession>A0A0Q9YLU2</accession>
<dbReference type="RefSeq" id="WP_075066637.1">
    <property type="nucleotide sequence ID" value="NZ_LKAJ02000001.1"/>
</dbReference>
<evidence type="ECO:0000313" key="2">
    <source>
        <dbReference type="EMBL" id="MCS5711269.1"/>
    </source>
</evidence>
<proteinExistence type="predicted"/>
<name>A0A0Q9YLU2_9GAMM</name>
<sequence>MKKPSIYIFLEQFYQLTATCLSTQDAALLSYIDSIAPNNEVARHQFFKEFLNGAYVFIPDKGQSYDTFSNLAQDHLINRDNSSSHASLDTQYAFRSNVLGECLFGTHEINSQKGSWIQLEAYHTNYAQLPAHMMTYAWYVMTGENSGPMGTSAFTEAKPLILTHLLEVEIPVELNLQPICTVEPLVISDILFDSDSLSPMYPLQIDNENHTQTTSTPEITPPMATSVVISDHAVLQQILLQTTQTIEFI</sequence>
<protein>
    <submittedName>
        <fullName evidence="1">Uncharacterized protein</fullName>
    </submittedName>
</protein>
<dbReference type="Proteomes" id="UP000051497">
    <property type="component" value="Unassembled WGS sequence"/>
</dbReference>
<dbReference type="AlphaFoldDB" id="A0A0Q9YLU2"/>
<reference evidence="2" key="2">
    <citation type="journal article" date="2016" name="Genome Announc.">
        <title>Draft Genome Sequences of Two Novel Amoeba-Resistant Intranuclear Bacteria, 'Candidatus Berkiella cookevillensis' and 'Candidatus Berkiella aquae'.</title>
        <authorList>
            <person name="Mehari Y.T."/>
            <person name="Arivett B.A."/>
            <person name="Farone A.L."/>
            <person name="Gunderson J.H."/>
            <person name="Farone M.B."/>
        </authorList>
    </citation>
    <scope>NUCLEOTIDE SEQUENCE</scope>
    <source>
        <strain evidence="2">HT99</strain>
    </source>
</reference>
<gene>
    <name evidence="2" type="ORF">HT99x_007470</name>
    <name evidence="1" type="ORF">HT99x_02010</name>
</gene>
<keyword evidence="3" id="KW-1185">Reference proteome</keyword>
<dbReference type="EMBL" id="LKAJ01000008">
    <property type="protein sequence ID" value="KRG20793.1"/>
    <property type="molecule type" value="Genomic_DNA"/>
</dbReference>
<organism evidence="1">
    <name type="scientific">Candidatus Berkiella aquae</name>
    <dbReference type="NCBI Taxonomy" id="295108"/>
    <lineage>
        <taxon>Bacteria</taxon>
        <taxon>Pseudomonadati</taxon>
        <taxon>Pseudomonadota</taxon>
        <taxon>Gammaproteobacteria</taxon>
        <taxon>Candidatus Berkiellales</taxon>
        <taxon>Candidatus Berkiellaceae</taxon>
        <taxon>Candidatus Berkiella</taxon>
    </lineage>
</organism>
<evidence type="ECO:0000313" key="1">
    <source>
        <dbReference type="EMBL" id="KRG20793.1"/>
    </source>
</evidence>
<comment type="caution">
    <text evidence="1">The sequence shown here is derived from an EMBL/GenBank/DDBJ whole genome shotgun (WGS) entry which is preliminary data.</text>
</comment>
<dbReference type="STRING" id="295108.HT99x_02010"/>
<reference evidence="2" key="3">
    <citation type="submission" date="2021-06" db="EMBL/GenBank/DDBJ databases">
        <title>Genomic Description and Analysis of Intracellular Bacteria, Candidatus Berkiella cookevillensis and Candidatus Berkiella aquae.</title>
        <authorList>
            <person name="Kidane D.T."/>
            <person name="Mehari Y.T."/>
            <person name="Rice F.C."/>
            <person name="Arivett B.A."/>
            <person name="Farone A.L."/>
            <person name="Berk S.G."/>
            <person name="Farone M.B."/>
        </authorList>
    </citation>
    <scope>NUCLEOTIDE SEQUENCE</scope>
    <source>
        <strain evidence="2">HT99</strain>
    </source>
</reference>
<reference evidence="1" key="1">
    <citation type="submission" date="2015-09" db="EMBL/GenBank/DDBJ databases">
        <title>Draft Genome Sequences of Two Novel Amoeba-resistant Intranuclear Bacteria, Candidatus Berkiella cookevillensis and Candidatus Berkiella aquae.</title>
        <authorList>
            <person name="Mehari Y.T."/>
            <person name="Arivett B.A."/>
            <person name="Farone A.L."/>
            <person name="Gunderson J.H."/>
            <person name="Farone M.B."/>
        </authorList>
    </citation>
    <scope>NUCLEOTIDE SEQUENCE [LARGE SCALE GENOMIC DNA]</scope>
    <source>
        <strain evidence="1">HT99</strain>
    </source>
</reference>
<dbReference type="OrthoDB" id="5140890at2"/>